<dbReference type="Ensembl" id="ENSOMYT00000063765.2">
    <property type="protein sequence ID" value="ENSOMYP00000058584.2"/>
    <property type="gene ID" value="ENSOMYG00000027072.2"/>
</dbReference>
<dbReference type="OrthoDB" id="9877324at2759"/>
<dbReference type="InterPro" id="IPR039465">
    <property type="entry name" value="IL-17_rcpt-like"/>
</dbReference>
<evidence type="ECO:0000256" key="1">
    <source>
        <dbReference type="ARBA" id="ARBA00022729"/>
    </source>
</evidence>
<dbReference type="GO" id="GO:0030368">
    <property type="term" value="F:interleukin-17 receptor activity"/>
    <property type="evidence" value="ECO:0007669"/>
    <property type="project" value="InterPro"/>
</dbReference>
<keyword evidence="2" id="KW-0812">Transmembrane</keyword>
<reference evidence="4" key="1">
    <citation type="submission" date="2020-07" db="EMBL/GenBank/DDBJ databases">
        <title>A long reads based de novo assembly of the rainbow trout Arlee double haploid line genome.</title>
        <authorList>
            <person name="Gao G."/>
            <person name="Palti Y."/>
        </authorList>
    </citation>
    <scope>NUCLEOTIDE SEQUENCE [LARGE SCALE GENOMIC DNA]</scope>
</reference>
<dbReference type="KEGG" id="omy:110490154"/>
<keyword evidence="1" id="KW-0732">Signal</keyword>
<dbReference type="Pfam" id="PF15037">
    <property type="entry name" value="IL17_R_N"/>
    <property type="match status" value="1"/>
</dbReference>
<dbReference type="Proteomes" id="UP000694395">
    <property type="component" value="Chromosome 15"/>
</dbReference>
<evidence type="ECO:0000259" key="3">
    <source>
        <dbReference type="Pfam" id="PF15037"/>
    </source>
</evidence>
<organism evidence="4 5">
    <name type="scientific">Oncorhynchus mykiss</name>
    <name type="common">Rainbow trout</name>
    <name type="synonym">Salmo gairdneri</name>
    <dbReference type="NCBI Taxonomy" id="8022"/>
    <lineage>
        <taxon>Eukaryota</taxon>
        <taxon>Metazoa</taxon>
        <taxon>Chordata</taxon>
        <taxon>Craniata</taxon>
        <taxon>Vertebrata</taxon>
        <taxon>Euteleostomi</taxon>
        <taxon>Actinopterygii</taxon>
        <taxon>Neopterygii</taxon>
        <taxon>Teleostei</taxon>
        <taxon>Protacanthopterygii</taxon>
        <taxon>Salmoniformes</taxon>
        <taxon>Salmonidae</taxon>
        <taxon>Salmoninae</taxon>
        <taxon>Oncorhynchus</taxon>
    </lineage>
</organism>
<reference evidence="4" key="2">
    <citation type="submission" date="2025-08" db="UniProtKB">
        <authorList>
            <consortium name="Ensembl"/>
        </authorList>
    </citation>
    <scope>IDENTIFICATION</scope>
</reference>
<evidence type="ECO:0000256" key="2">
    <source>
        <dbReference type="SAM" id="Phobius"/>
    </source>
</evidence>
<gene>
    <name evidence="4" type="primary">il17rel</name>
</gene>
<feature type="transmembrane region" description="Helical" evidence="2">
    <location>
        <begin position="489"/>
        <end position="515"/>
    </location>
</feature>
<dbReference type="PANTHER" id="PTHR15583">
    <property type="entry name" value="INTERLEUKIN-17 RECEPTOR"/>
    <property type="match status" value="1"/>
</dbReference>
<dbReference type="AlphaFoldDB" id="A0A8C7RXI2"/>
<keyword evidence="2" id="KW-0472">Membrane</keyword>
<name>A0A8C7RXI2_ONCMY</name>
<feature type="domain" description="Interleukin-17 receptor C/E N-terminal" evidence="3">
    <location>
        <begin position="128"/>
        <end position="443"/>
    </location>
</feature>
<reference evidence="4" key="3">
    <citation type="submission" date="2025-09" db="UniProtKB">
        <authorList>
            <consortium name="Ensembl"/>
        </authorList>
    </citation>
    <scope>IDENTIFICATION</scope>
</reference>
<dbReference type="RefSeq" id="XP_036800341.1">
    <property type="nucleotide sequence ID" value="XM_036944446.1"/>
</dbReference>
<keyword evidence="2" id="KW-1133">Transmembrane helix</keyword>
<sequence>MNRLQHYSEVAGLGVKKMILTTILMVSLYGLSLAQGEGMERIQECKTRCSKGLHCKSKTHYSFAPCRTQKAGLNTSVVFHNVSLSTVMRCEGKQKCSLHFRVHTALQLSEHIHGVSICTVTAGMMLEICRLVSFPRVARERLEGQQLEVQNDCSEVWPGQYVHVSLKTNPSYCGVTWTSTYQVPECSSRDLRSNIPECITGRLAYTVDSDRKELAVSVSDMLEDKDYHLRLCHRKDYTCRDTGANALIRKEDVLKNTTLQYSTPLPCLCIEGWSATSDAPRVQVFPFRDNLKELWSGINFDPVEELLSWEPVCPVVAVISLCQKQGDDECDDLAGSSQTLNREKITFSTVDPHPQLCMKFTTDSGSWIRCPFADGNFQAWDLGVDQLGLVLTSRVRAPLSLHVCVKTGTSACHPEHTLPVHVEKSANLNLTVDVCLPNTCVQVKRLNVKYAVTILHCHIRCSDLADARGRARAPAMVGQTPALQGYLELIWVVVPAVACLTAAVIVAALVIKALITVHQRRHRKGRHGVCTLKQQTESHAVAVDRATPGLQDQTTLHKEMPIPYTLPFENCERANLLQF</sequence>
<dbReference type="PANTHER" id="PTHR15583:SF10">
    <property type="entry name" value="INTERLEUKIN-17 RECEPTOR E-LIKE-RELATED"/>
    <property type="match status" value="1"/>
</dbReference>
<dbReference type="GeneID" id="110490154"/>
<dbReference type="CTD" id="400935"/>
<protein>
    <recommendedName>
        <fullName evidence="3">Interleukin-17 receptor C/E N-terminal domain-containing protein</fullName>
    </recommendedName>
</protein>
<dbReference type="InterPro" id="IPR027841">
    <property type="entry name" value="IL-17_rcpt_C/E_N"/>
</dbReference>
<dbReference type="GeneTree" id="ENSGT00940000162605"/>
<accession>A0A8C7RXI2</accession>
<evidence type="ECO:0000313" key="4">
    <source>
        <dbReference type="Ensembl" id="ENSOMYP00000058584.2"/>
    </source>
</evidence>
<evidence type="ECO:0000313" key="5">
    <source>
        <dbReference type="Proteomes" id="UP000694395"/>
    </source>
</evidence>
<proteinExistence type="predicted"/>
<keyword evidence="5" id="KW-1185">Reference proteome</keyword>